<proteinExistence type="predicted"/>
<dbReference type="SUPFAM" id="SSF46785">
    <property type="entry name" value="Winged helix' DNA-binding domain"/>
    <property type="match status" value="1"/>
</dbReference>
<dbReference type="SMART" id="SM00347">
    <property type="entry name" value="HTH_MARR"/>
    <property type="match status" value="1"/>
</dbReference>
<dbReference type="Proteomes" id="UP001598130">
    <property type="component" value="Unassembled WGS sequence"/>
</dbReference>
<evidence type="ECO:0000313" key="3">
    <source>
        <dbReference type="Proteomes" id="UP001598130"/>
    </source>
</evidence>
<dbReference type="EMBL" id="JAOTJD010000001">
    <property type="protein sequence ID" value="MFD3262535.1"/>
    <property type="molecule type" value="Genomic_DNA"/>
</dbReference>
<dbReference type="InterPro" id="IPR039422">
    <property type="entry name" value="MarR/SlyA-like"/>
</dbReference>
<dbReference type="Pfam" id="PF12802">
    <property type="entry name" value="MarR_2"/>
    <property type="match status" value="1"/>
</dbReference>
<dbReference type="InterPro" id="IPR036390">
    <property type="entry name" value="WH_DNA-bd_sf"/>
</dbReference>
<dbReference type="GO" id="GO:0003677">
    <property type="term" value="F:DNA binding"/>
    <property type="evidence" value="ECO:0007669"/>
    <property type="project" value="UniProtKB-KW"/>
</dbReference>
<dbReference type="InterPro" id="IPR000835">
    <property type="entry name" value="HTH_MarR-typ"/>
</dbReference>
<keyword evidence="2" id="KW-0238">DNA-binding</keyword>
<name>A0ABW6CL56_9CAUL</name>
<accession>A0ABW6CL56</accession>
<reference evidence="2 3" key="1">
    <citation type="submission" date="2022-09" db="EMBL/GenBank/DDBJ databases">
        <title>New species of Phenylobacterium.</title>
        <authorList>
            <person name="Mieszkin S."/>
        </authorList>
    </citation>
    <scope>NUCLEOTIDE SEQUENCE [LARGE SCALE GENOMIC DNA]</scope>
    <source>
        <strain evidence="2 3">HK31-G</strain>
    </source>
</reference>
<evidence type="ECO:0000259" key="1">
    <source>
        <dbReference type="PROSITE" id="PS50995"/>
    </source>
</evidence>
<comment type="caution">
    <text evidence="2">The sequence shown here is derived from an EMBL/GenBank/DDBJ whole genome shotgun (WGS) entry which is preliminary data.</text>
</comment>
<sequence>MSEGEQLTGRQLFEFLNEVGIINQLAMNMFARVLPEGVHVSHFFILNHMVRMGDGRTPQRLATAMQVTKATMTHSLSVLRQRGFIAIGHNAQDGRSKLVHLTDEGRRFREAAIANLDAATAGIAKQLDAATLADALPVLRHLRAVLDRARDNVDQTGAEKSLRD</sequence>
<dbReference type="Gene3D" id="1.10.10.10">
    <property type="entry name" value="Winged helix-like DNA-binding domain superfamily/Winged helix DNA-binding domain"/>
    <property type="match status" value="1"/>
</dbReference>
<organism evidence="2 3">
    <name type="scientific">Phenylobacterium ferrooxidans</name>
    <dbReference type="NCBI Taxonomy" id="2982689"/>
    <lineage>
        <taxon>Bacteria</taxon>
        <taxon>Pseudomonadati</taxon>
        <taxon>Pseudomonadota</taxon>
        <taxon>Alphaproteobacteria</taxon>
        <taxon>Caulobacterales</taxon>
        <taxon>Caulobacteraceae</taxon>
        <taxon>Phenylobacterium</taxon>
    </lineage>
</organism>
<dbReference type="RefSeq" id="WP_377366791.1">
    <property type="nucleotide sequence ID" value="NZ_JAOTJD010000001.1"/>
</dbReference>
<dbReference type="InterPro" id="IPR036388">
    <property type="entry name" value="WH-like_DNA-bd_sf"/>
</dbReference>
<keyword evidence="3" id="KW-1185">Reference proteome</keyword>
<dbReference type="PRINTS" id="PR00598">
    <property type="entry name" value="HTHMARR"/>
</dbReference>
<feature type="domain" description="HTH marR-type" evidence="1">
    <location>
        <begin position="1"/>
        <end position="151"/>
    </location>
</feature>
<dbReference type="PANTHER" id="PTHR33164:SF105">
    <property type="entry name" value="TRANSCRIPTIONAL REPRESSOR PROTEIN-RELATED"/>
    <property type="match status" value="1"/>
</dbReference>
<evidence type="ECO:0000313" key="2">
    <source>
        <dbReference type="EMBL" id="MFD3262535.1"/>
    </source>
</evidence>
<dbReference type="PROSITE" id="PS50995">
    <property type="entry name" value="HTH_MARR_2"/>
    <property type="match status" value="1"/>
</dbReference>
<gene>
    <name evidence="2" type="ORF">OCL97_00990</name>
</gene>
<dbReference type="PANTHER" id="PTHR33164">
    <property type="entry name" value="TRANSCRIPTIONAL REGULATOR, MARR FAMILY"/>
    <property type="match status" value="1"/>
</dbReference>
<protein>
    <submittedName>
        <fullName evidence="2">Winged helix DNA-binding protein</fullName>
    </submittedName>
</protein>